<gene>
    <name evidence="1" type="ORF">SDC9_63529</name>
</gene>
<sequence length="199" mass="22295">MQKRRGLALSAADMQNFRRTRFKHAERFEVGIDRERVGFQRSAKEVRPRKVANVPRNGKEKSAKVGARRFAAKRNADVGVHTVAAGRNLLSLAVDEHKRVLPIRAEHLPYPAQGKPRTARVAFQRPLAFQCAGVGKCTACWIDQRPIANSQYRRRRAGHNSRHPGLQQSHSDKRAVCITAAYKDRNSLRETGLGGDRGG</sequence>
<evidence type="ECO:0000313" key="1">
    <source>
        <dbReference type="EMBL" id="MPM17144.1"/>
    </source>
</evidence>
<accession>A0A644XSN4</accession>
<name>A0A644XSN4_9ZZZZ</name>
<proteinExistence type="predicted"/>
<dbReference type="AlphaFoldDB" id="A0A644XSN4"/>
<organism evidence="1">
    <name type="scientific">bioreactor metagenome</name>
    <dbReference type="NCBI Taxonomy" id="1076179"/>
    <lineage>
        <taxon>unclassified sequences</taxon>
        <taxon>metagenomes</taxon>
        <taxon>ecological metagenomes</taxon>
    </lineage>
</organism>
<reference evidence="1" key="1">
    <citation type="submission" date="2019-08" db="EMBL/GenBank/DDBJ databases">
        <authorList>
            <person name="Kucharzyk K."/>
            <person name="Murdoch R.W."/>
            <person name="Higgins S."/>
            <person name="Loffler F."/>
        </authorList>
    </citation>
    <scope>NUCLEOTIDE SEQUENCE</scope>
</reference>
<dbReference type="EMBL" id="VSSQ01002741">
    <property type="protein sequence ID" value="MPM17144.1"/>
    <property type="molecule type" value="Genomic_DNA"/>
</dbReference>
<comment type="caution">
    <text evidence="1">The sequence shown here is derived from an EMBL/GenBank/DDBJ whole genome shotgun (WGS) entry which is preliminary data.</text>
</comment>
<protein>
    <submittedName>
        <fullName evidence="1">Uncharacterized protein</fullName>
    </submittedName>
</protein>